<dbReference type="PANTHER" id="PTHR47495">
    <property type="entry name" value="ALDEHYDE DEHYDROGENASE"/>
    <property type="match status" value="1"/>
</dbReference>
<sequence>MTKFSPTRRGFLAGGAALIIGAHLPVGGKMAAKAASGPVSLNAFVRIAEDNTVTVIVKHIEFGQGPFTGFATLVAEELDAEWSQMRAEHAPADTATYQNFAFGIQGTGASTAVRNAFTQMRQAGAAARSMLVQAAAREWGVPEDEITVAKGVVSHAASGQSAQFGELVAAAQDSTPPEEPKLKDPADFVLIGKDVPRLDSADKTTGAAQFTLDVFRQGMLTVAVAHSPWIGGKVKSVDAAAALAIDGVEKVETIPTGVAVYARNTYCAFKGRDALEIDWNLSEAETRSAEEQMDEVAAAAATGEGVVAETYGDLDAAFAGAAEVIEAEYRLPFLAHAPLEVMDGVIENRGDAAEIWMGSQMQTVDQQVTANILGIAPEQVAINTLMAGGSFGRRAQYDSQFAQELAQVAKAGGQGTFKLVWSRKDDIQGAYYRPQAVHRQRAALDETGRIIGWQDKFATESIMGGSAFEVVIQNGVDPFSVEGSIHKPYDFGAFEARWVPTDSKVPHLWWRSVGHSHTAFANEVFLDEVLQAKGKDPVAGRLELLGDKSPRDRRVLERVAEMANWQGVNGSDGKAYGVALHPSYDAHFAYIAEVSEVDGEPRVRKVWVAADVGIAINPDVVKAQIEGGLGYGLSAALFNEITFAEDGQVEQENFDSYRLLRIHEMPEVEIDLAVSSEKPGGIGEAGTPPIAPAVSNAWRVLKGQPVRRLPLVRA</sequence>
<name>A0ABS7NJB7_9RHOB</name>
<dbReference type="InterPro" id="IPR000674">
    <property type="entry name" value="Ald_Oxase/Xan_DH_a/b"/>
</dbReference>
<dbReference type="PROSITE" id="PS51318">
    <property type="entry name" value="TAT"/>
    <property type="match status" value="1"/>
</dbReference>
<dbReference type="InterPro" id="IPR012368">
    <property type="entry name" value="OxRdtase_Mopterin-bd_su_IorB"/>
</dbReference>
<gene>
    <name evidence="2" type="ORF">KUV26_17815</name>
</gene>
<dbReference type="EMBL" id="JAHVJA010000009">
    <property type="protein sequence ID" value="MBY6141298.1"/>
    <property type="molecule type" value="Genomic_DNA"/>
</dbReference>
<dbReference type="InterPro" id="IPR052516">
    <property type="entry name" value="N-heterocyclic_Hydroxylase"/>
</dbReference>
<dbReference type="Pfam" id="PF20256">
    <property type="entry name" value="MoCoBD_2"/>
    <property type="match status" value="2"/>
</dbReference>
<feature type="domain" description="Aldehyde oxidase/xanthine dehydrogenase a/b hammerhead" evidence="1">
    <location>
        <begin position="205"/>
        <end position="283"/>
    </location>
</feature>
<dbReference type="InterPro" id="IPR037165">
    <property type="entry name" value="AldOxase/xan_DH_Mopterin-bd_sf"/>
</dbReference>
<protein>
    <submittedName>
        <fullName evidence="2">Xanthine dehydrogenase family protein molybdopterin-binding subunit</fullName>
    </submittedName>
</protein>
<dbReference type="SMART" id="SM01008">
    <property type="entry name" value="Ald_Xan_dh_C"/>
    <property type="match status" value="1"/>
</dbReference>
<dbReference type="InterPro" id="IPR008274">
    <property type="entry name" value="AldOxase/xan_DH_MoCoBD1"/>
</dbReference>
<comment type="caution">
    <text evidence="2">The sequence shown here is derived from an EMBL/GenBank/DDBJ whole genome shotgun (WGS) entry which is preliminary data.</text>
</comment>
<evidence type="ECO:0000313" key="2">
    <source>
        <dbReference type="EMBL" id="MBY6141298.1"/>
    </source>
</evidence>
<reference evidence="2 3" key="1">
    <citation type="submission" date="2021-06" db="EMBL/GenBank/DDBJ databases">
        <title>50 bacteria genomes isolated from Dapeng, Shenzhen, China.</title>
        <authorList>
            <person name="Zheng W."/>
            <person name="Yu S."/>
            <person name="Huang Y."/>
        </authorList>
    </citation>
    <scope>NUCLEOTIDE SEQUENCE [LARGE SCALE GENOMIC DNA]</scope>
    <source>
        <strain evidence="2 3">DP1N14-2</strain>
    </source>
</reference>
<organism evidence="2 3">
    <name type="scientific">Leisingera daeponensis</name>
    <dbReference type="NCBI Taxonomy" id="405746"/>
    <lineage>
        <taxon>Bacteria</taxon>
        <taxon>Pseudomonadati</taxon>
        <taxon>Pseudomonadota</taxon>
        <taxon>Alphaproteobacteria</taxon>
        <taxon>Rhodobacterales</taxon>
        <taxon>Roseobacteraceae</taxon>
        <taxon>Leisingera</taxon>
    </lineage>
</organism>
<keyword evidence="3" id="KW-1185">Reference proteome</keyword>
<evidence type="ECO:0000259" key="1">
    <source>
        <dbReference type="SMART" id="SM01008"/>
    </source>
</evidence>
<dbReference type="SUPFAM" id="SSF56003">
    <property type="entry name" value="Molybdenum cofactor-binding domain"/>
    <property type="match status" value="2"/>
</dbReference>
<accession>A0ABS7NJB7</accession>
<dbReference type="RefSeq" id="WP_222509373.1">
    <property type="nucleotide sequence ID" value="NZ_JAHVJA010000009.1"/>
</dbReference>
<dbReference type="Gene3D" id="3.90.1170.50">
    <property type="entry name" value="Aldehyde oxidase/xanthine dehydrogenase, a/b hammerhead"/>
    <property type="match status" value="1"/>
</dbReference>
<dbReference type="Pfam" id="PF02738">
    <property type="entry name" value="MoCoBD_1"/>
    <property type="match status" value="1"/>
</dbReference>
<dbReference type="InterPro" id="IPR046867">
    <property type="entry name" value="AldOxase/xan_DH_MoCoBD2"/>
</dbReference>
<dbReference type="PIRSF" id="PIRSF036389">
    <property type="entry name" value="IOR_B"/>
    <property type="match status" value="1"/>
</dbReference>
<dbReference type="Gene3D" id="3.30.365.10">
    <property type="entry name" value="Aldehyde oxidase/xanthine dehydrogenase, molybdopterin binding domain"/>
    <property type="match status" value="5"/>
</dbReference>
<proteinExistence type="predicted"/>
<dbReference type="PANTHER" id="PTHR47495:SF2">
    <property type="entry name" value="ALDEHYDE DEHYDROGENASE"/>
    <property type="match status" value="1"/>
</dbReference>
<dbReference type="Proteomes" id="UP000766629">
    <property type="component" value="Unassembled WGS sequence"/>
</dbReference>
<evidence type="ECO:0000313" key="3">
    <source>
        <dbReference type="Proteomes" id="UP000766629"/>
    </source>
</evidence>
<dbReference type="InterPro" id="IPR006311">
    <property type="entry name" value="TAT_signal"/>
</dbReference>